<dbReference type="GO" id="GO:0016787">
    <property type="term" value="F:hydrolase activity"/>
    <property type="evidence" value="ECO:0007669"/>
    <property type="project" value="UniProtKB-UniRule"/>
</dbReference>
<comment type="caution">
    <text evidence="2">Lacks conserved residue(s) required for the propagation of feature annotation.</text>
</comment>
<feature type="active site" description="Proton acceptor" evidence="2">
    <location>
        <position position="241"/>
    </location>
</feature>
<dbReference type="KEGG" id="bsd:BLASA_1731"/>
<accession>H6RNA2</accession>
<dbReference type="RefSeq" id="WP_014375540.1">
    <property type="nucleotide sequence ID" value="NC_016943.1"/>
</dbReference>
<evidence type="ECO:0000259" key="3">
    <source>
        <dbReference type="PROSITE" id="PS51635"/>
    </source>
</evidence>
<dbReference type="Pfam" id="PF01734">
    <property type="entry name" value="Patatin"/>
    <property type="match status" value="1"/>
</dbReference>
<evidence type="ECO:0000256" key="2">
    <source>
        <dbReference type="PROSITE-ProRule" id="PRU01161"/>
    </source>
</evidence>
<evidence type="ECO:0000313" key="4">
    <source>
        <dbReference type="EMBL" id="CCG02650.1"/>
    </source>
</evidence>
<sequence length="529" mass="56460">MTAGDPVRIALSISNGASLGAYEAGATAGLVVALQRLNERDSRDGRPASVCVDAVGGTSAGAMVGLLAARCLLAGLDPLPVLHAAWVRNAGLRRLARGRSDAPLSMATAHSDTIELLEPRDRRGHPVHRVPDAARQRRPVEYTVGLGNLQGLTSLIERAGDGPAHSGLTHTDGAAFTLGPDDDRDRYLQPRRGSPLDAAIASMSHPALFDPRLLDRRPDEQSYRRSGVADFPESGHFWYADGGALVRRPLGATLGAARRADQEAWGVPPGTAAAEGEPRRLHVLVHPHTAPPGDDGRWTDPDRRPSWAATLVRMVTALSVESLYADLRGIEDVNARLRRLDELAGTLAAHLGAGAEEALRRALGDEAPGDTADVLRRALREAGNVAGRVPVATEVISPLRLLQQPSGDARPPAGQEQVPDLLAGEFLVRFGGFGGRAFRHSDFVLGWRSLQVWLPGALRGAGLREPAVAAAVEAVEERDVRYRDPGRRGQATLADVPLRTRLRMAGLMAHATRSLLSDVLRPGPRVPRP</sequence>
<organism evidence="4 5">
    <name type="scientific">Blastococcus saxobsidens (strain DD2)</name>
    <dbReference type="NCBI Taxonomy" id="1146883"/>
    <lineage>
        <taxon>Bacteria</taxon>
        <taxon>Bacillati</taxon>
        <taxon>Actinomycetota</taxon>
        <taxon>Actinomycetes</taxon>
        <taxon>Geodermatophilales</taxon>
        <taxon>Geodermatophilaceae</taxon>
        <taxon>Blastococcus</taxon>
    </lineage>
</organism>
<feature type="short sequence motif" description="GXSXG" evidence="2">
    <location>
        <begin position="57"/>
        <end position="61"/>
    </location>
</feature>
<dbReference type="EMBL" id="FO117623">
    <property type="protein sequence ID" value="CCG02650.1"/>
    <property type="molecule type" value="Genomic_DNA"/>
</dbReference>
<gene>
    <name evidence="4" type="ordered locus">BLASA_1731</name>
</gene>
<keyword evidence="2" id="KW-0442">Lipid degradation</keyword>
<feature type="domain" description="PNPLA" evidence="3">
    <location>
        <begin position="11"/>
        <end position="254"/>
    </location>
</feature>
<reference evidence="4 5" key="1">
    <citation type="journal article" date="2012" name="J. Bacteriol.">
        <title>Genome Sequence of Blastococcus saxobsidens DD2, a Stone-Inhabiting Bacterium.</title>
        <authorList>
            <person name="Chouaia B."/>
            <person name="Crotti E."/>
            <person name="Brusetti L."/>
            <person name="Daffonchio D."/>
            <person name="Essoussi I."/>
            <person name="Nouioui I."/>
            <person name="Sbissi I."/>
            <person name="Ghodhbane-Gtari F."/>
            <person name="Gtari M."/>
            <person name="Vacherie B."/>
            <person name="Barbe V."/>
            <person name="Medigue C."/>
            <person name="Gury J."/>
            <person name="Pujic P."/>
            <person name="Normand P."/>
        </authorList>
    </citation>
    <scope>NUCLEOTIDE SEQUENCE [LARGE SCALE GENOMIC DNA]</scope>
    <source>
        <strain evidence="4 5">DD2</strain>
    </source>
</reference>
<evidence type="ECO:0000313" key="5">
    <source>
        <dbReference type="Proteomes" id="UP000007517"/>
    </source>
</evidence>
<name>H6RNA2_BLASD</name>
<evidence type="ECO:0000256" key="1">
    <source>
        <dbReference type="ARBA" id="ARBA00023098"/>
    </source>
</evidence>
<keyword evidence="2" id="KW-0378">Hydrolase</keyword>
<dbReference type="InterPro" id="IPR016035">
    <property type="entry name" value="Acyl_Trfase/lysoPLipase"/>
</dbReference>
<feature type="active site" description="Nucleophile" evidence="2">
    <location>
        <position position="59"/>
    </location>
</feature>
<dbReference type="Proteomes" id="UP000007517">
    <property type="component" value="Chromosome"/>
</dbReference>
<dbReference type="OrthoDB" id="9787068at2"/>
<dbReference type="SUPFAM" id="SSF52151">
    <property type="entry name" value="FabD/lysophospholipase-like"/>
    <property type="match status" value="1"/>
</dbReference>
<dbReference type="GO" id="GO:0016042">
    <property type="term" value="P:lipid catabolic process"/>
    <property type="evidence" value="ECO:0007669"/>
    <property type="project" value="UniProtKB-UniRule"/>
</dbReference>
<dbReference type="HOGENOM" id="CLU_514530_0_0_11"/>
<reference evidence="5" key="2">
    <citation type="submission" date="2012-02" db="EMBL/GenBank/DDBJ databases">
        <title>Complete genome sequence of Blastococcus saxobsidens strain DD2.</title>
        <authorList>
            <person name="Genoscope."/>
        </authorList>
    </citation>
    <scope>NUCLEOTIDE SEQUENCE [LARGE SCALE GENOMIC DNA]</scope>
    <source>
        <strain evidence="5">DD2</strain>
    </source>
</reference>
<proteinExistence type="predicted"/>
<dbReference type="STRING" id="1146883.BLASA_1731"/>
<keyword evidence="5" id="KW-1185">Reference proteome</keyword>
<dbReference type="PROSITE" id="PS51635">
    <property type="entry name" value="PNPLA"/>
    <property type="match status" value="1"/>
</dbReference>
<keyword evidence="1 2" id="KW-0443">Lipid metabolism</keyword>
<protein>
    <submittedName>
        <fullName evidence="4">Putative esterase</fullName>
    </submittedName>
</protein>
<dbReference type="InterPro" id="IPR002641">
    <property type="entry name" value="PNPLA_dom"/>
</dbReference>
<feature type="short sequence motif" description="DGA/G" evidence="2">
    <location>
        <begin position="241"/>
        <end position="243"/>
    </location>
</feature>
<dbReference type="eggNOG" id="COG1752">
    <property type="taxonomic scope" value="Bacteria"/>
</dbReference>
<dbReference type="AlphaFoldDB" id="H6RNA2"/>